<reference evidence="2 3" key="1">
    <citation type="journal article" date="2019" name="Int. J. Syst. Evol. Microbiol.">
        <title>The Global Catalogue of Microorganisms (GCM) 10K type strain sequencing project: providing services to taxonomists for standard genome sequencing and annotation.</title>
        <authorList>
            <consortium name="The Broad Institute Genomics Platform"/>
            <consortium name="The Broad Institute Genome Sequencing Center for Infectious Disease"/>
            <person name="Wu L."/>
            <person name="Ma J."/>
        </authorList>
    </citation>
    <scope>NUCLEOTIDE SEQUENCE [LARGE SCALE GENOMIC DNA]</scope>
    <source>
        <strain evidence="2 3">JCM 9383</strain>
    </source>
</reference>
<evidence type="ECO:0000313" key="3">
    <source>
        <dbReference type="Proteomes" id="UP001500979"/>
    </source>
</evidence>
<name>A0ABN3VFM8_9PSEU</name>
<dbReference type="RefSeq" id="WP_344681246.1">
    <property type="nucleotide sequence ID" value="NZ_BAAAUX010000014.1"/>
</dbReference>
<dbReference type="InterPro" id="IPR024078">
    <property type="entry name" value="LmbE-like_dom_sf"/>
</dbReference>
<evidence type="ECO:0008006" key="4">
    <source>
        <dbReference type="Google" id="ProtNLM"/>
    </source>
</evidence>
<evidence type="ECO:0000256" key="1">
    <source>
        <dbReference type="ARBA" id="ARBA00022833"/>
    </source>
</evidence>
<dbReference type="SUPFAM" id="SSF102588">
    <property type="entry name" value="LmbE-like"/>
    <property type="match status" value="1"/>
</dbReference>
<gene>
    <name evidence="2" type="ORF">GCM10010470_36800</name>
</gene>
<sequence>MRVLSIGAHPDDIEIGCGGALLWHRKRNDDVHMVVMTDDFREGKESCRLRRREAERSAELLGASLTFGGFQDKALETLPAIELIEKVAAEFAPSLVYVHDPNDSHQDHRTTSLATMSALRRERSILCYKGLSSRDANANAYVDIGEFLDAKAELVEQHRSQVQPAGWIDVDLLVSIARTTGHAARSDFAEGFVVERLSLTGAFEAMT</sequence>
<evidence type="ECO:0000313" key="2">
    <source>
        <dbReference type="EMBL" id="GAA2798256.1"/>
    </source>
</evidence>
<dbReference type="InterPro" id="IPR003737">
    <property type="entry name" value="GlcNAc_PI_deacetylase-related"/>
</dbReference>
<accession>A0ABN3VFM8</accession>
<comment type="caution">
    <text evidence="2">The sequence shown here is derived from an EMBL/GenBank/DDBJ whole genome shotgun (WGS) entry which is preliminary data.</text>
</comment>
<dbReference type="Proteomes" id="UP001500979">
    <property type="component" value="Unassembled WGS sequence"/>
</dbReference>
<dbReference type="PANTHER" id="PTHR12993:SF30">
    <property type="entry name" value="N-ACETYL-ALPHA-D-GLUCOSAMINYL L-MALATE DEACETYLASE 1"/>
    <property type="match status" value="1"/>
</dbReference>
<dbReference type="PANTHER" id="PTHR12993">
    <property type="entry name" value="N-ACETYLGLUCOSAMINYL-PHOSPHATIDYLINOSITOL DE-N-ACETYLASE-RELATED"/>
    <property type="match status" value="1"/>
</dbReference>
<protein>
    <recommendedName>
        <fullName evidence="4">PIG-L family deacetylase</fullName>
    </recommendedName>
</protein>
<dbReference type="Gene3D" id="3.40.50.10320">
    <property type="entry name" value="LmbE-like"/>
    <property type="match status" value="1"/>
</dbReference>
<dbReference type="EMBL" id="BAAAUX010000014">
    <property type="protein sequence ID" value="GAA2798256.1"/>
    <property type="molecule type" value="Genomic_DNA"/>
</dbReference>
<keyword evidence="1" id="KW-0862">Zinc</keyword>
<dbReference type="Pfam" id="PF02585">
    <property type="entry name" value="PIG-L"/>
    <property type="match status" value="1"/>
</dbReference>
<keyword evidence="3" id="KW-1185">Reference proteome</keyword>
<proteinExistence type="predicted"/>
<organism evidence="2 3">
    <name type="scientific">Saccharopolyspora taberi</name>
    <dbReference type="NCBI Taxonomy" id="60895"/>
    <lineage>
        <taxon>Bacteria</taxon>
        <taxon>Bacillati</taxon>
        <taxon>Actinomycetota</taxon>
        <taxon>Actinomycetes</taxon>
        <taxon>Pseudonocardiales</taxon>
        <taxon>Pseudonocardiaceae</taxon>
        <taxon>Saccharopolyspora</taxon>
    </lineage>
</organism>